<dbReference type="SUPFAM" id="SSF56349">
    <property type="entry name" value="DNA breaking-rejoining enzymes"/>
    <property type="match status" value="1"/>
</dbReference>
<evidence type="ECO:0000256" key="1">
    <source>
        <dbReference type="ARBA" id="ARBA00023172"/>
    </source>
</evidence>
<dbReference type="Proteomes" id="UP000825008">
    <property type="component" value="Chromosome"/>
</dbReference>
<proteinExistence type="predicted"/>
<dbReference type="InterPro" id="IPR013762">
    <property type="entry name" value="Integrase-like_cat_sf"/>
</dbReference>
<dbReference type="Pfam" id="PF00589">
    <property type="entry name" value="Phage_integrase"/>
    <property type="match status" value="1"/>
</dbReference>
<dbReference type="RefSeq" id="WP_220696440.1">
    <property type="nucleotide sequence ID" value="NZ_CP080997.1"/>
</dbReference>
<dbReference type="GO" id="GO:0006310">
    <property type="term" value="P:DNA recombination"/>
    <property type="evidence" value="ECO:0007669"/>
    <property type="project" value="UniProtKB-KW"/>
</dbReference>
<keyword evidence="1" id="KW-0233">DNA recombination</keyword>
<gene>
    <name evidence="3" type="ORF">K3U94_10610</name>
</gene>
<dbReference type="GO" id="GO:0003677">
    <property type="term" value="F:DNA binding"/>
    <property type="evidence" value="ECO:0007669"/>
    <property type="project" value="InterPro"/>
</dbReference>
<evidence type="ECO:0000313" key="3">
    <source>
        <dbReference type="EMBL" id="QZA09626.1"/>
    </source>
</evidence>
<dbReference type="InterPro" id="IPR011010">
    <property type="entry name" value="DNA_brk_join_enz"/>
</dbReference>
<protein>
    <submittedName>
        <fullName evidence="3">Site-specific integrase</fullName>
    </submittedName>
</protein>
<sequence>MLYETSSRASAILQLNVEDLDLRNRSAVITQKGGHQIQVAWGDGTAAILGRLVAGRNSGPVFLTDLPAGPRRAAATKARDIDHDTSRTRLSYGRARALIERYTGGEITLHQLRHSSLTHLAEAGVGTTTLMAKSGHANLRSLQRYARPSFAAVQQATELLSDPPTRKG</sequence>
<dbReference type="GO" id="GO:0015074">
    <property type="term" value="P:DNA integration"/>
    <property type="evidence" value="ECO:0007669"/>
    <property type="project" value="InterPro"/>
</dbReference>
<dbReference type="Gene3D" id="1.10.443.10">
    <property type="entry name" value="Intergrase catalytic core"/>
    <property type="match status" value="1"/>
</dbReference>
<dbReference type="CDD" id="cd00397">
    <property type="entry name" value="DNA_BRE_C"/>
    <property type="match status" value="1"/>
</dbReference>
<dbReference type="KEGG" id="mher:K3U94_10610"/>
<feature type="domain" description="Tyr recombinase" evidence="2">
    <location>
        <begin position="1"/>
        <end position="158"/>
    </location>
</feature>
<organism evidence="3 4">
    <name type="scientific">Mycolicibacter heraklionensis</name>
    <dbReference type="NCBI Taxonomy" id="512402"/>
    <lineage>
        <taxon>Bacteria</taxon>
        <taxon>Bacillati</taxon>
        <taxon>Actinomycetota</taxon>
        <taxon>Actinomycetes</taxon>
        <taxon>Mycobacteriales</taxon>
        <taxon>Mycobacteriaceae</taxon>
        <taxon>Mycolicibacter</taxon>
    </lineage>
</organism>
<evidence type="ECO:0000313" key="4">
    <source>
        <dbReference type="Proteomes" id="UP000825008"/>
    </source>
</evidence>
<evidence type="ECO:0000259" key="2">
    <source>
        <dbReference type="PROSITE" id="PS51898"/>
    </source>
</evidence>
<dbReference type="InterPro" id="IPR002104">
    <property type="entry name" value="Integrase_catalytic"/>
</dbReference>
<dbReference type="AlphaFoldDB" id="A0A9X7WJY7"/>
<dbReference type="PROSITE" id="PS51898">
    <property type="entry name" value="TYR_RECOMBINASE"/>
    <property type="match status" value="1"/>
</dbReference>
<name>A0A9X7WJY7_9MYCO</name>
<accession>A0A9X7WJY7</accession>
<reference evidence="3" key="1">
    <citation type="submission" date="2021-08" db="EMBL/GenBank/DDBJ databases">
        <title>Whole genome sequencing of non-tuberculosis mycobacteria type-strains.</title>
        <authorList>
            <person name="Igarashi Y."/>
            <person name="Osugi A."/>
            <person name="Mitarai S."/>
        </authorList>
    </citation>
    <scope>NUCLEOTIDE SEQUENCE</scope>
    <source>
        <strain evidence="3">JCM 30995</strain>
    </source>
</reference>
<dbReference type="EMBL" id="CP080997">
    <property type="protein sequence ID" value="QZA09626.1"/>
    <property type="molecule type" value="Genomic_DNA"/>
</dbReference>